<dbReference type="InterPro" id="IPR000182">
    <property type="entry name" value="GNAT_dom"/>
</dbReference>
<dbReference type="SUPFAM" id="SSF55729">
    <property type="entry name" value="Acyl-CoA N-acyltransferases (Nat)"/>
    <property type="match status" value="1"/>
</dbReference>
<reference evidence="2" key="1">
    <citation type="submission" date="2024-05" db="EMBL/GenBank/DDBJ databases">
        <authorList>
            <person name="Luo Y.-C."/>
            <person name="Nicholds J."/>
            <person name="Mortimer T."/>
            <person name="Maboni G."/>
        </authorList>
    </citation>
    <scope>NUCLEOTIDE SEQUENCE</scope>
    <source>
        <strain evidence="2">153920</strain>
    </source>
</reference>
<name>A0AB39CLH9_9BURK</name>
<sequence>MTRCASSELHWALLGPEDLDRIVALHAQAIRGMSPDQVRPERPEFFAALLEGAGRIVGACDPAGDLVAYGVLQDGPDPGTRPDLWLDWPEDARIQKLAGSSVAEAYRGLRLQRTLIRRRIELAEPDAYLYATAAPSNPASWRSLLHEGFEIRRLRRVYQDSLRYLMARRARMADASAAGRDAAAARPLDELLLDEQDRLLSRGWRGRLLAQAGCVLVPPEGTGS</sequence>
<dbReference type="GO" id="GO:0016747">
    <property type="term" value="F:acyltransferase activity, transferring groups other than amino-acyl groups"/>
    <property type="evidence" value="ECO:0007669"/>
    <property type="project" value="InterPro"/>
</dbReference>
<proteinExistence type="predicted"/>
<protein>
    <recommendedName>
        <fullName evidence="1">N-acetyltransferase domain-containing protein</fullName>
    </recommendedName>
</protein>
<evidence type="ECO:0000259" key="1">
    <source>
        <dbReference type="PROSITE" id="PS51186"/>
    </source>
</evidence>
<dbReference type="AlphaFoldDB" id="A0AB39CLH9"/>
<evidence type="ECO:0000313" key="2">
    <source>
        <dbReference type="EMBL" id="XDJ42766.1"/>
    </source>
</evidence>
<dbReference type="Gene3D" id="3.40.630.30">
    <property type="match status" value="1"/>
</dbReference>
<organism evidence="2">
    <name type="scientific">Castellaniella ginsengisoli</name>
    <dbReference type="NCBI Taxonomy" id="546114"/>
    <lineage>
        <taxon>Bacteria</taxon>
        <taxon>Pseudomonadati</taxon>
        <taxon>Pseudomonadota</taxon>
        <taxon>Betaproteobacteria</taxon>
        <taxon>Burkholderiales</taxon>
        <taxon>Alcaligenaceae</taxon>
        <taxon>Castellaniella</taxon>
    </lineage>
</organism>
<dbReference type="RefSeq" id="WP_368643800.1">
    <property type="nucleotide sequence ID" value="NZ_CP158252.1"/>
</dbReference>
<dbReference type="InterPro" id="IPR016181">
    <property type="entry name" value="Acyl_CoA_acyltransferase"/>
</dbReference>
<dbReference type="PROSITE" id="PS51186">
    <property type="entry name" value="GNAT"/>
    <property type="match status" value="1"/>
</dbReference>
<accession>A0AB39CLH9</accession>
<dbReference type="EMBL" id="CP158252">
    <property type="protein sequence ID" value="XDJ42766.1"/>
    <property type="molecule type" value="Genomic_DNA"/>
</dbReference>
<feature type="domain" description="N-acetyltransferase" evidence="1">
    <location>
        <begin position="9"/>
        <end position="171"/>
    </location>
</feature>
<gene>
    <name evidence="2" type="ORF">ABRY99_04105</name>
</gene>